<reference evidence="6" key="1">
    <citation type="journal article" date="2014" name="Int. J. Syst. Evol. Microbiol.">
        <title>Complete genome sequence of Corynebacterium casei LMG S-19264T (=DSM 44701T), isolated from a smear-ripened cheese.</title>
        <authorList>
            <consortium name="US DOE Joint Genome Institute (JGI-PGF)"/>
            <person name="Walter F."/>
            <person name="Albersmeier A."/>
            <person name="Kalinowski J."/>
            <person name="Ruckert C."/>
        </authorList>
    </citation>
    <scope>NUCLEOTIDE SEQUENCE</scope>
    <source>
        <strain evidence="6">KCTC 12870</strain>
    </source>
</reference>
<organism evidence="6 7">
    <name type="scientific">Cerasicoccus arenae</name>
    <dbReference type="NCBI Taxonomy" id="424488"/>
    <lineage>
        <taxon>Bacteria</taxon>
        <taxon>Pseudomonadati</taxon>
        <taxon>Verrucomicrobiota</taxon>
        <taxon>Opitutia</taxon>
        <taxon>Puniceicoccales</taxon>
        <taxon>Cerasicoccaceae</taxon>
        <taxon>Cerasicoccus</taxon>
    </lineage>
</organism>
<dbReference type="PANTHER" id="PTHR31851">
    <property type="entry name" value="FE(2+)/MN(2+) TRANSPORTER PCL1"/>
    <property type="match status" value="1"/>
</dbReference>
<keyword evidence="7" id="KW-1185">Reference proteome</keyword>
<dbReference type="AlphaFoldDB" id="A0A8J3DA67"/>
<dbReference type="Proteomes" id="UP000642829">
    <property type="component" value="Unassembled WGS sequence"/>
</dbReference>
<gene>
    <name evidence="6" type="ORF">GCM10007047_09750</name>
</gene>
<proteinExistence type="predicted"/>
<evidence type="ECO:0000313" key="7">
    <source>
        <dbReference type="Proteomes" id="UP000642829"/>
    </source>
</evidence>
<sequence length="176" mass="18017">MVAGALSMAAGEYVSVYSQADTEKADLKLEEAELIRNPDDELAELASIYEKRGLEPALALEVAKQLTEKDALGAHARDELGITEIAAANPLQAAWSSAAAFAAGASAPLVTAFFASGAYMVWLVSAISLFALAVLGGVAAQAGGASIVRGAMRVTFWGAFAMGATGLIGHLFGVNV</sequence>
<keyword evidence="4 5" id="KW-0472">Membrane</keyword>
<comment type="caution">
    <text evidence="6">The sequence shown here is derived from an EMBL/GenBank/DDBJ whole genome shotgun (WGS) entry which is preliminary data.</text>
</comment>
<dbReference type="GO" id="GO:0005384">
    <property type="term" value="F:manganese ion transmembrane transporter activity"/>
    <property type="evidence" value="ECO:0007669"/>
    <property type="project" value="InterPro"/>
</dbReference>
<dbReference type="InterPro" id="IPR008217">
    <property type="entry name" value="Ccc1_fam"/>
</dbReference>
<evidence type="ECO:0008006" key="8">
    <source>
        <dbReference type="Google" id="ProtNLM"/>
    </source>
</evidence>
<protein>
    <recommendedName>
        <fullName evidence="8">VIT family protein</fullName>
    </recommendedName>
</protein>
<accession>A0A8J3DA67</accession>
<comment type="subcellular location">
    <subcellularLocation>
        <location evidence="1">Endomembrane system</location>
        <topology evidence="1">Multi-pass membrane protein</topology>
    </subcellularLocation>
</comment>
<evidence type="ECO:0000256" key="4">
    <source>
        <dbReference type="ARBA" id="ARBA00023136"/>
    </source>
</evidence>
<dbReference type="Pfam" id="PF01988">
    <property type="entry name" value="VIT1"/>
    <property type="match status" value="1"/>
</dbReference>
<keyword evidence="3 5" id="KW-1133">Transmembrane helix</keyword>
<feature type="transmembrane region" description="Helical" evidence="5">
    <location>
        <begin position="154"/>
        <end position="173"/>
    </location>
</feature>
<feature type="transmembrane region" description="Helical" evidence="5">
    <location>
        <begin position="121"/>
        <end position="142"/>
    </location>
</feature>
<name>A0A8J3DA67_9BACT</name>
<dbReference type="GO" id="GO:0012505">
    <property type="term" value="C:endomembrane system"/>
    <property type="evidence" value="ECO:0007669"/>
    <property type="project" value="UniProtKB-SubCell"/>
</dbReference>
<evidence type="ECO:0000313" key="6">
    <source>
        <dbReference type="EMBL" id="GHB96070.1"/>
    </source>
</evidence>
<keyword evidence="2 5" id="KW-0812">Transmembrane</keyword>
<dbReference type="GO" id="GO:0030026">
    <property type="term" value="P:intracellular manganese ion homeostasis"/>
    <property type="evidence" value="ECO:0007669"/>
    <property type="project" value="InterPro"/>
</dbReference>
<evidence type="ECO:0000256" key="5">
    <source>
        <dbReference type="SAM" id="Phobius"/>
    </source>
</evidence>
<evidence type="ECO:0000256" key="3">
    <source>
        <dbReference type="ARBA" id="ARBA00022989"/>
    </source>
</evidence>
<reference evidence="6" key="2">
    <citation type="submission" date="2020-09" db="EMBL/GenBank/DDBJ databases">
        <authorList>
            <person name="Sun Q."/>
            <person name="Kim S."/>
        </authorList>
    </citation>
    <scope>NUCLEOTIDE SEQUENCE</scope>
    <source>
        <strain evidence="6">KCTC 12870</strain>
    </source>
</reference>
<evidence type="ECO:0000256" key="2">
    <source>
        <dbReference type="ARBA" id="ARBA00022692"/>
    </source>
</evidence>
<feature type="transmembrane region" description="Helical" evidence="5">
    <location>
        <begin position="93"/>
        <end position="115"/>
    </location>
</feature>
<dbReference type="EMBL" id="BMXG01000005">
    <property type="protein sequence ID" value="GHB96070.1"/>
    <property type="molecule type" value="Genomic_DNA"/>
</dbReference>
<evidence type="ECO:0000256" key="1">
    <source>
        <dbReference type="ARBA" id="ARBA00004127"/>
    </source>
</evidence>